<feature type="compositionally biased region" description="Basic and acidic residues" evidence="1">
    <location>
        <begin position="130"/>
        <end position="142"/>
    </location>
</feature>
<feature type="region of interest" description="Disordered" evidence="1">
    <location>
        <begin position="182"/>
        <end position="207"/>
    </location>
</feature>
<evidence type="ECO:0000256" key="1">
    <source>
        <dbReference type="SAM" id="MobiDB-lite"/>
    </source>
</evidence>
<feature type="region of interest" description="Disordered" evidence="1">
    <location>
        <begin position="105"/>
        <end position="149"/>
    </location>
</feature>
<protein>
    <submittedName>
        <fullName evidence="2">Uncharacterized protein</fullName>
    </submittedName>
</protein>
<gene>
    <name evidence="2" type="ORF">UFOVP1124_39</name>
</gene>
<proteinExistence type="predicted"/>
<name>A0A6J5QZA5_9CAUD</name>
<sequence length="323" mass="35253">MARTRNVKPGLFTNDLLAECDPLARLLFIGLWCHADRNGVLEYRPRKIRAEVLPFDDGADVDRLAGQLEDRGFLRRFHRDGATWVQVANFHRHQTPHHAEPAIEWADCPNPQESPPGSDFRGCPENSGHNPDESGHRPENSGHDPNCFPIHVGQVQTEIKSSSDESNLSYLLPSAFCLPPSSSSLPPSASSGASPPSGGIAQGEQQKQQHYRWVLGKGWEGITAEDRRQWREAFPAVDADRQLLAMGLWLEARPVEAAVKEKRGDWAKFVVGWLGNEAGKVAKRAVRAGGGLLGERAVPAKPWSPSELAALARARAAQPGGGG</sequence>
<feature type="compositionally biased region" description="Low complexity" evidence="1">
    <location>
        <begin position="182"/>
        <end position="199"/>
    </location>
</feature>
<organism evidence="2">
    <name type="scientific">uncultured Caudovirales phage</name>
    <dbReference type="NCBI Taxonomy" id="2100421"/>
    <lineage>
        <taxon>Viruses</taxon>
        <taxon>Duplodnaviria</taxon>
        <taxon>Heunggongvirae</taxon>
        <taxon>Uroviricota</taxon>
        <taxon>Caudoviricetes</taxon>
        <taxon>Peduoviridae</taxon>
        <taxon>Maltschvirus</taxon>
        <taxon>Maltschvirus maltsch</taxon>
    </lineage>
</organism>
<evidence type="ECO:0000313" key="2">
    <source>
        <dbReference type="EMBL" id="CAB4184804.1"/>
    </source>
</evidence>
<reference evidence="2" key="1">
    <citation type="submission" date="2020-05" db="EMBL/GenBank/DDBJ databases">
        <authorList>
            <person name="Chiriac C."/>
            <person name="Salcher M."/>
            <person name="Ghai R."/>
            <person name="Kavagutti S V."/>
        </authorList>
    </citation>
    <scope>NUCLEOTIDE SEQUENCE</scope>
</reference>
<accession>A0A6J5QZA5</accession>
<dbReference type="EMBL" id="LR797064">
    <property type="protein sequence ID" value="CAB4184804.1"/>
    <property type="molecule type" value="Genomic_DNA"/>
</dbReference>